<keyword evidence="2" id="KW-1185">Reference proteome</keyword>
<gene>
    <name evidence="1" type="ORF">SAMN02745123_01792</name>
</gene>
<dbReference type="STRING" id="1121421.SAMN02745123_01792"/>
<evidence type="ECO:0000313" key="2">
    <source>
        <dbReference type="Proteomes" id="UP000183997"/>
    </source>
</evidence>
<protein>
    <recommendedName>
        <fullName evidence="3">DUF4355 domain-containing protein</fullName>
    </recommendedName>
</protein>
<reference evidence="2" key="1">
    <citation type="submission" date="2016-11" db="EMBL/GenBank/DDBJ databases">
        <authorList>
            <person name="Varghese N."/>
            <person name="Submissions S."/>
        </authorList>
    </citation>
    <scope>NUCLEOTIDE SEQUENCE [LARGE SCALE GENOMIC DNA]</scope>
    <source>
        <strain evidence="2">DSM 10349</strain>
    </source>
</reference>
<accession>A0A1M6SBL7</accession>
<sequence length="188" mass="21710">MDLQEIKAYFQTNKDNEDIKNYLSELSKVTTEGVDQFVATEEGKKWLGKHNDSFFTRGLESWKKNNLEKLIFDEVAKANPQETPEQKKIRELEERLNQKEAQEKRQSLLNKSLLIADQKKLPKDILEFFLGDSEESTIKNLDSLEGVFSKHVEALVNERMNNGNYTPPNDAKGNDIKTIQETFRSNLG</sequence>
<dbReference type="EMBL" id="FRAR01000013">
    <property type="protein sequence ID" value="SHK42172.1"/>
    <property type="molecule type" value="Genomic_DNA"/>
</dbReference>
<evidence type="ECO:0000313" key="1">
    <source>
        <dbReference type="EMBL" id="SHK42172.1"/>
    </source>
</evidence>
<name>A0A1M6SBL7_9FIRM</name>
<dbReference type="Pfam" id="PF14265">
    <property type="entry name" value="DUF4355"/>
    <property type="match status" value="1"/>
</dbReference>
<dbReference type="OrthoDB" id="1901795at2"/>
<proteinExistence type="predicted"/>
<dbReference type="AlphaFoldDB" id="A0A1M6SBL7"/>
<dbReference type="RefSeq" id="WP_072913292.1">
    <property type="nucleotide sequence ID" value="NZ_FRAR01000013.1"/>
</dbReference>
<evidence type="ECO:0008006" key="3">
    <source>
        <dbReference type="Google" id="ProtNLM"/>
    </source>
</evidence>
<dbReference type="Proteomes" id="UP000183997">
    <property type="component" value="Unassembled WGS sequence"/>
</dbReference>
<organism evidence="1 2">
    <name type="scientific">Desulforamulus aeronauticus DSM 10349</name>
    <dbReference type="NCBI Taxonomy" id="1121421"/>
    <lineage>
        <taxon>Bacteria</taxon>
        <taxon>Bacillati</taxon>
        <taxon>Bacillota</taxon>
        <taxon>Clostridia</taxon>
        <taxon>Eubacteriales</taxon>
        <taxon>Peptococcaceae</taxon>
        <taxon>Desulforamulus</taxon>
    </lineage>
</organism>
<dbReference type="InterPro" id="IPR025580">
    <property type="entry name" value="Gp46"/>
</dbReference>